<sequence>MHVDLAPHLHSDECNELIKQLKDCHVTHDVAKFWGACNDIERLMTRCLRREREGRRQRNAERGILQREKLKSRSAKEETA</sequence>
<gene>
    <name evidence="7" type="ORF">NTJ_07761</name>
</gene>
<name>A0ABN7AUA6_9HEMI</name>
<dbReference type="PROSITE" id="PS51808">
    <property type="entry name" value="CHCH"/>
    <property type="match status" value="1"/>
</dbReference>
<reference evidence="7 8" key="1">
    <citation type="submission" date="2023-09" db="EMBL/GenBank/DDBJ databases">
        <title>Nesidiocoris tenuis whole genome shotgun sequence.</title>
        <authorList>
            <person name="Shibata T."/>
            <person name="Shimoda M."/>
            <person name="Kobayashi T."/>
            <person name="Uehara T."/>
        </authorList>
    </citation>
    <scope>NUCLEOTIDE SEQUENCE [LARGE SCALE GENOMIC DNA]</scope>
    <source>
        <strain evidence="7 8">Japan</strain>
    </source>
</reference>
<accession>A0ABN7AUA6</accession>
<proteinExistence type="inferred from homology"/>
<comment type="subcellular location">
    <subcellularLocation>
        <location evidence="1 5">Mitochondrion</location>
    </subcellularLocation>
</comment>
<keyword evidence="3 5" id="KW-0496">Mitochondrion</keyword>
<dbReference type="EMBL" id="AP028913">
    <property type="protein sequence ID" value="BES94952.1"/>
    <property type="molecule type" value="Genomic_DNA"/>
</dbReference>
<evidence type="ECO:0000256" key="4">
    <source>
        <dbReference type="ARBA" id="ARBA00023157"/>
    </source>
</evidence>
<evidence type="ECO:0000256" key="3">
    <source>
        <dbReference type="ARBA" id="ARBA00023128"/>
    </source>
</evidence>
<dbReference type="Pfam" id="PF08583">
    <property type="entry name" value="Cmc1"/>
    <property type="match status" value="1"/>
</dbReference>
<organism evidence="7 8">
    <name type="scientific">Nesidiocoris tenuis</name>
    <dbReference type="NCBI Taxonomy" id="355587"/>
    <lineage>
        <taxon>Eukaryota</taxon>
        <taxon>Metazoa</taxon>
        <taxon>Ecdysozoa</taxon>
        <taxon>Arthropoda</taxon>
        <taxon>Hexapoda</taxon>
        <taxon>Insecta</taxon>
        <taxon>Pterygota</taxon>
        <taxon>Neoptera</taxon>
        <taxon>Paraneoptera</taxon>
        <taxon>Hemiptera</taxon>
        <taxon>Heteroptera</taxon>
        <taxon>Panheteroptera</taxon>
        <taxon>Cimicomorpha</taxon>
        <taxon>Miridae</taxon>
        <taxon>Dicyphina</taxon>
        <taxon>Nesidiocoris</taxon>
    </lineage>
</organism>
<dbReference type="Proteomes" id="UP001307889">
    <property type="component" value="Chromosome 5"/>
</dbReference>
<dbReference type="PANTHER" id="PTHR22977">
    <property type="entry name" value="COX ASSEMBLY MITOCHONDRIAL PROTEIN"/>
    <property type="match status" value="1"/>
</dbReference>
<comment type="similarity">
    <text evidence="2 5">Belongs to the CMC family.</text>
</comment>
<evidence type="ECO:0000256" key="2">
    <source>
        <dbReference type="ARBA" id="ARBA00007347"/>
    </source>
</evidence>
<dbReference type="PANTHER" id="PTHR22977:SF1">
    <property type="entry name" value="COX ASSEMBLY MITOCHONDRIAL PROTEIN 2 HOMOLOG"/>
    <property type="match status" value="1"/>
</dbReference>
<keyword evidence="4" id="KW-1015">Disulfide bond</keyword>
<evidence type="ECO:0000256" key="5">
    <source>
        <dbReference type="RuleBase" id="RU364104"/>
    </source>
</evidence>
<protein>
    <recommendedName>
        <fullName evidence="5">COX assembly mitochondrial protein</fullName>
    </recommendedName>
</protein>
<feature type="region of interest" description="Disordered" evidence="6">
    <location>
        <begin position="51"/>
        <end position="80"/>
    </location>
</feature>
<evidence type="ECO:0000313" key="8">
    <source>
        <dbReference type="Proteomes" id="UP001307889"/>
    </source>
</evidence>
<keyword evidence="8" id="KW-1185">Reference proteome</keyword>
<evidence type="ECO:0000313" key="7">
    <source>
        <dbReference type="EMBL" id="BES94952.1"/>
    </source>
</evidence>
<evidence type="ECO:0000256" key="1">
    <source>
        <dbReference type="ARBA" id="ARBA00004173"/>
    </source>
</evidence>
<evidence type="ECO:0000256" key="6">
    <source>
        <dbReference type="SAM" id="MobiDB-lite"/>
    </source>
</evidence>
<dbReference type="InterPro" id="IPR013892">
    <property type="entry name" value="Cyt_c_biogenesis_Cmc1-like"/>
</dbReference>